<gene>
    <name evidence="1" type="ORF">OFUS_LOCUS12186</name>
</gene>
<protein>
    <submittedName>
        <fullName evidence="1">Uncharacterized protein</fullName>
    </submittedName>
</protein>
<evidence type="ECO:0000313" key="1">
    <source>
        <dbReference type="EMBL" id="CAH1786257.1"/>
    </source>
</evidence>
<name>A0A8J1U0I3_OWEFU</name>
<accession>A0A8J1U0I3</accession>
<organism evidence="1 2">
    <name type="scientific">Owenia fusiformis</name>
    <name type="common">Polychaete worm</name>
    <dbReference type="NCBI Taxonomy" id="6347"/>
    <lineage>
        <taxon>Eukaryota</taxon>
        <taxon>Metazoa</taxon>
        <taxon>Spiralia</taxon>
        <taxon>Lophotrochozoa</taxon>
        <taxon>Annelida</taxon>
        <taxon>Polychaeta</taxon>
        <taxon>Sedentaria</taxon>
        <taxon>Canalipalpata</taxon>
        <taxon>Sabellida</taxon>
        <taxon>Oweniida</taxon>
        <taxon>Oweniidae</taxon>
        <taxon>Owenia</taxon>
    </lineage>
</organism>
<dbReference type="AlphaFoldDB" id="A0A8J1U0I3"/>
<evidence type="ECO:0000313" key="2">
    <source>
        <dbReference type="Proteomes" id="UP000749559"/>
    </source>
</evidence>
<sequence>MDENEMSMGHTLKNNTDSQNKKYNHEQKCGECSVLRLINFLLVEVISLQGFPERKLTSALTSLGVNALNNTEMKENSVNDRSSTGCKESCVEIQYVSSEAIKENGYIFINGILRHKKY</sequence>
<comment type="caution">
    <text evidence="1">The sequence shown here is derived from an EMBL/GenBank/DDBJ whole genome shotgun (WGS) entry which is preliminary data.</text>
</comment>
<dbReference type="EMBL" id="CAIIXF020000006">
    <property type="protein sequence ID" value="CAH1786257.1"/>
    <property type="molecule type" value="Genomic_DNA"/>
</dbReference>
<reference evidence="1" key="1">
    <citation type="submission" date="2022-03" db="EMBL/GenBank/DDBJ databases">
        <authorList>
            <person name="Martin C."/>
        </authorList>
    </citation>
    <scope>NUCLEOTIDE SEQUENCE</scope>
</reference>
<dbReference type="Proteomes" id="UP000749559">
    <property type="component" value="Unassembled WGS sequence"/>
</dbReference>
<keyword evidence="2" id="KW-1185">Reference proteome</keyword>
<proteinExistence type="predicted"/>